<protein>
    <submittedName>
        <fullName evidence="1">Uncharacterized protein</fullName>
    </submittedName>
</protein>
<name>A0ACC1MT95_9PEZI</name>
<keyword evidence="2" id="KW-1185">Reference proteome</keyword>
<evidence type="ECO:0000313" key="2">
    <source>
        <dbReference type="Proteomes" id="UP001143856"/>
    </source>
</evidence>
<proteinExistence type="predicted"/>
<accession>A0ACC1MT95</accession>
<dbReference type="Proteomes" id="UP001143856">
    <property type="component" value="Unassembled WGS sequence"/>
</dbReference>
<evidence type="ECO:0000313" key="1">
    <source>
        <dbReference type="EMBL" id="KAJ2969728.1"/>
    </source>
</evidence>
<organism evidence="1 2">
    <name type="scientific">Xylaria curta</name>
    <dbReference type="NCBI Taxonomy" id="42375"/>
    <lineage>
        <taxon>Eukaryota</taxon>
        <taxon>Fungi</taxon>
        <taxon>Dikarya</taxon>
        <taxon>Ascomycota</taxon>
        <taxon>Pezizomycotina</taxon>
        <taxon>Sordariomycetes</taxon>
        <taxon>Xylariomycetidae</taxon>
        <taxon>Xylariales</taxon>
        <taxon>Xylariaceae</taxon>
        <taxon>Xylaria</taxon>
    </lineage>
</organism>
<sequence length="232" mass="26303">MALSEKGMLLPPPRAVAKTSRWRSVGTLLFHAIAFAVILKTSVEVYRRFTAGEDPSASLAKCPQVEPLVPGHQSPALSEMEAHLRSDKFRDETIKRLAGEDPRWETMYDFADYLKATFPLVYKTLALEKVNTHGLLYTWKGTDAGLRPTVFMAHQDVVPVAEETVDQWTHPPFSGYFDGKYIWGRGAADCKNNLIGILEAVELLINAGFEPKRTVIFSCRSLRQRRCRRHRR</sequence>
<gene>
    <name evidence="1" type="ORF">NUW58_g9912</name>
</gene>
<comment type="caution">
    <text evidence="1">The sequence shown here is derived from an EMBL/GenBank/DDBJ whole genome shotgun (WGS) entry which is preliminary data.</text>
</comment>
<reference evidence="1" key="1">
    <citation type="submission" date="2022-10" db="EMBL/GenBank/DDBJ databases">
        <title>Genome Sequence of Xylaria curta.</title>
        <authorList>
            <person name="Buettner E."/>
        </authorList>
    </citation>
    <scope>NUCLEOTIDE SEQUENCE</scope>
    <source>
        <strain evidence="1">Babe10</strain>
    </source>
</reference>
<dbReference type="EMBL" id="JAPDGR010003918">
    <property type="protein sequence ID" value="KAJ2969728.1"/>
    <property type="molecule type" value="Genomic_DNA"/>
</dbReference>